<dbReference type="PANTHER" id="PTHR10744:SF1">
    <property type="entry name" value="SMALL RIBOSOMAL SUBUNIT PROTEIN US17M"/>
    <property type="match status" value="1"/>
</dbReference>
<dbReference type="GO" id="GO:0003735">
    <property type="term" value="F:structural constituent of ribosome"/>
    <property type="evidence" value="ECO:0007669"/>
    <property type="project" value="UniProtKB-UniRule"/>
</dbReference>
<dbReference type="PRINTS" id="PR00973">
    <property type="entry name" value="RIBOSOMALS17"/>
</dbReference>
<dbReference type="NCBIfam" id="NF004123">
    <property type="entry name" value="PRK05610.1"/>
    <property type="match status" value="1"/>
</dbReference>
<evidence type="ECO:0000256" key="3">
    <source>
        <dbReference type="ARBA" id="ARBA00022884"/>
    </source>
</evidence>
<dbReference type="HAMAP" id="MF_01345_B">
    <property type="entry name" value="Ribosomal_uS17_B"/>
    <property type="match status" value="1"/>
</dbReference>
<dbReference type="EMBL" id="CP009574">
    <property type="protein sequence ID" value="AIT09826.1"/>
    <property type="molecule type" value="Genomic_DNA"/>
</dbReference>
<proteinExistence type="inferred from homology"/>
<keyword evidence="4 6" id="KW-0689">Ribosomal protein</keyword>
<evidence type="ECO:0000256" key="5">
    <source>
        <dbReference type="ARBA" id="ARBA00023274"/>
    </source>
</evidence>
<dbReference type="CDD" id="cd00364">
    <property type="entry name" value="Ribosomal_uS17"/>
    <property type="match status" value="1"/>
</dbReference>
<dbReference type="SUPFAM" id="SSF50249">
    <property type="entry name" value="Nucleic acid-binding proteins"/>
    <property type="match status" value="1"/>
</dbReference>
<keyword evidence="3 6" id="KW-0694">RNA-binding</keyword>
<dbReference type="GO" id="GO:0006412">
    <property type="term" value="P:translation"/>
    <property type="evidence" value="ECO:0007669"/>
    <property type="project" value="UniProtKB-UniRule"/>
</dbReference>
<dbReference type="AlphaFoldDB" id="A0A097EQK2"/>
<sequence length="83" mass="9777">MSDKIRLLEGKVSSVAMDKTVVVRAERYVKHPLYGKFVKKTTKYYVHDENNECKAGDVIKFKETKPYSKTKKWCLVDIIHREK</sequence>
<keyword evidence="8" id="KW-1185">Reference proteome</keyword>
<dbReference type="GO" id="GO:0022627">
    <property type="term" value="C:cytosolic small ribosomal subunit"/>
    <property type="evidence" value="ECO:0007669"/>
    <property type="project" value="UniProtKB-UniRule"/>
</dbReference>
<evidence type="ECO:0000256" key="1">
    <source>
        <dbReference type="ARBA" id="ARBA00010254"/>
    </source>
</evidence>
<dbReference type="STRING" id="1547445.LO80_07490"/>
<reference evidence="7 8" key="1">
    <citation type="submission" date="2014-10" db="EMBL/GenBank/DDBJ databases">
        <title>Whole genome sequence of Francisella endociliophora strain FSC1006, isolated from a laboratory culture of the marine ciliate Euplotes raikovi.</title>
        <authorList>
            <person name="Granberg M."/>
            <person name="Backman S."/>
            <person name="Lundmark E."/>
            <person name="Nilsson E."/>
            <person name="Karlsson E."/>
            <person name="Thelaus J."/>
            <person name="Ohrman C."/>
            <person name="Larkeryd A."/>
            <person name="Stenberg P."/>
        </authorList>
    </citation>
    <scope>NUCLEOTIDE SEQUENCE [LARGE SCALE GENOMIC DNA]</scope>
    <source>
        <strain evidence="7 8">FSC1006</strain>
    </source>
</reference>
<dbReference type="HOGENOM" id="CLU_073626_1_1_6"/>
<dbReference type="Proteomes" id="UP000029672">
    <property type="component" value="Chromosome"/>
</dbReference>
<evidence type="ECO:0000313" key="8">
    <source>
        <dbReference type="Proteomes" id="UP000029672"/>
    </source>
</evidence>
<evidence type="ECO:0000313" key="7">
    <source>
        <dbReference type="EMBL" id="AIT09826.1"/>
    </source>
</evidence>
<evidence type="ECO:0000256" key="2">
    <source>
        <dbReference type="ARBA" id="ARBA00022730"/>
    </source>
</evidence>
<protein>
    <recommendedName>
        <fullName evidence="6">Small ribosomal subunit protein uS17</fullName>
    </recommendedName>
</protein>
<dbReference type="GO" id="GO:0019843">
    <property type="term" value="F:rRNA binding"/>
    <property type="evidence" value="ECO:0007669"/>
    <property type="project" value="UniProtKB-UniRule"/>
</dbReference>
<dbReference type="KEGG" id="frf:LO80_07490"/>
<dbReference type="RefSeq" id="WP_040010094.1">
    <property type="nucleotide sequence ID" value="NZ_CP009574.1"/>
</dbReference>
<dbReference type="NCBIfam" id="TIGR03635">
    <property type="entry name" value="uS17_bact"/>
    <property type="match status" value="1"/>
</dbReference>
<dbReference type="Pfam" id="PF00366">
    <property type="entry name" value="Ribosomal_S17"/>
    <property type="match status" value="1"/>
</dbReference>
<name>A0A097EQK2_9GAMM</name>
<gene>
    <name evidence="6" type="primary">rpsQ</name>
    <name evidence="7" type="ORF">LO80_07490</name>
</gene>
<comment type="function">
    <text evidence="6">One of the primary rRNA binding proteins, it binds specifically to the 5'-end of 16S ribosomal RNA.</text>
</comment>
<dbReference type="Gene3D" id="2.40.50.140">
    <property type="entry name" value="Nucleic acid-binding proteins"/>
    <property type="match status" value="1"/>
</dbReference>
<accession>A0A097EQK2</accession>
<dbReference type="eggNOG" id="COG0186">
    <property type="taxonomic scope" value="Bacteria"/>
</dbReference>
<dbReference type="InterPro" id="IPR012340">
    <property type="entry name" value="NA-bd_OB-fold"/>
</dbReference>
<comment type="subunit">
    <text evidence="6">Part of the 30S ribosomal subunit.</text>
</comment>
<dbReference type="InterPro" id="IPR019984">
    <property type="entry name" value="Ribosomal_uS17_bact/chlr"/>
</dbReference>
<evidence type="ECO:0000256" key="6">
    <source>
        <dbReference type="HAMAP-Rule" id="MF_01345"/>
    </source>
</evidence>
<dbReference type="OrthoDB" id="9811714at2"/>
<keyword evidence="5 6" id="KW-0687">Ribonucleoprotein</keyword>
<organism evidence="7 8">
    <name type="scientific">Candidatus Francisella endociliophora</name>
    <dbReference type="NCBI Taxonomy" id="653937"/>
    <lineage>
        <taxon>Bacteria</taxon>
        <taxon>Pseudomonadati</taxon>
        <taxon>Pseudomonadota</taxon>
        <taxon>Gammaproteobacteria</taxon>
        <taxon>Thiotrichales</taxon>
        <taxon>Francisellaceae</taxon>
        <taxon>Francisella</taxon>
    </lineage>
</organism>
<dbReference type="PANTHER" id="PTHR10744">
    <property type="entry name" value="40S RIBOSOMAL PROTEIN S11 FAMILY MEMBER"/>
    <property type="match status" value="1"/>
</dbReference>
<dbReference type="InterPro" id="IPR000266">
    <property type="entry name" value="Ribosomal_uS17"/>
</dbReference>
<keyword evidence="2 6" id="KW-0699">rRNA-binding</keyword>
<comment type="similarity">
    <text evidence="1 6">Belongs to the universal ribosomal protein uS17 family.</text>
</comment>
<evidence type="ECO:0000256" key="4">
    <source>
        <dbReference type="ARBA" id="ARBA00022980"/>
    </source>
</evidence>